<dbReference type="EMBL" id="FTOE01000009">
    <property type="protein sequence ID" value="SIS97338.1"/>
    <property type="molecule type" value="Genomic_DNA"/>
</dbReference>
<protein>
    <submittedName>
        <fullName evidence="1">Formate dehydrogenase subunit delta</fullName>
    </submittedName>
</protein>
<evidence type="ECO:0000313" key="2">
    <source>
        <dbReference type="Proteomes" id="UP000185999"/>
    </source>
</evidence>
<dbReference type="Proteomes" id="UP000185999">
    <property type="component" value="Unassembled WGS sequence"/>
</dbReference>
<gene>
    <name evidence="1" type="ORF">SAMN05421760_109106</name>
</gene>
<accession>A0A1N7NGH2</accession>
<dbReference type="STRING" id="619304.SAMN05421760_109106"/>
<organism evidence="1 2">
    <name type="scientific">Neptunomonas antarctica</name>
    <dbReference type="NCBI Taxonomy" id="619304"/>
    <lineage>
        <taxon>Bacteria</taxon>
        <taxon>Pseudomonadati</taxon>
        <taxon>Pseudomonadota</taxon>
        <taxon>Gammaproteobacteria</taxon>
        <taxon>Oceanospirillales</taxon>
        <taxon>Oceanospirillaceae</taxon>
        <taxon>Neptunomonas</taxon>
    </lineage>
</organism>
<proteinExistence type="predicted"/>
<dbReference type="OrthoDB" id="8527650at2"/>
<dbReference type="InterPro" id="IPR021074">
    <property type="entry name" value="Formate_DH_dsu"/>
</dbReference>
<reference evidence="2" key="1">
    <citation type="submission" date="2017-01" db="EMBL/GenBank/DDBJ databases">
        <authorList>
            <person name="Varghese N."/>
            <person name="Submissions S."/>
        </authorList>
    </citation>
    <scope>NUCLEOTIDE SEQUENCE [LARGE SCALE GENOMIC DNA]</scope>
    <source>
        <strain evidence="2">DSM 22306</strain>
    </source>
</reference>
<dbReference type="RefSeq" id="WP_054342154.1">
    <property type="nucleotide sequence ID" value="NZ_FTOE01000009.1"/>
</dbReference>
<dbReference type="AlphaFoldDB" id="A0A1N7NGH2"/>
<keyword evidence="2" id="KW-1185">Reference proteome</keyword>
<sequence>MSHSQLDQLIAMANQIADNNTHHDSEKASVDFIALHIKKFWARSMKQQIVAYAKADGSALNKLAREALAQLAEKYS</sequence>
<evidence type="ECO:0000313" key="1">
    <source>
        <dbReference type="EMBL" id="SIS97338.1"/>
    </source>
</evidence>
<dbReference type="Pfam" id="PF11390">
    <property type="entry name" value="FdsD"/>
    <property type="match status" value="1"/>
</dbReference>
<name>A0A1N7NGH2_9GAMM</name>